<dbReference type="EMBL" id="FOVO01000016">
    <property type="protein sequence ID" value="SFN71087.1"/>
    <property type="molecule type" value="Genomic_DNA"/>
</dbReference>
<dbReference type="Proteomes" id="UP000199011">
    <property type="component" value="Unassembled WGS sequence"/>
</dbReference>
<accession>A0A1I5B8T6</accession>
<keyword evidence="1" id="KW-1133">Transmembrane helix</keyword>
<name>A0A1I5B8T6_9GAMM</name>
<keyword evidence="3" id="KW-1185">Reference proteome</keyword>
<sequence>MTGLSRPQERQVNGVWLKQSVGFVTRHFVSAIYFINLSVNLYITLFVIYYLTSPLFIYFTPSSRSFQPSLAIS</sequence>
<organism evidence="2 3">
    <name type="scientific">Xenorhabdus japonica</name>
    <dbReference type="NCBI Taxonomy" id="53341"/>
    <lineage>
        <taxon>Bacteria</taxon>
        <taxon>Pseudomonadati</taxon>
        <taxon>Pseudomonadota</taxon>
        <taxon>Gammaproteobacteria</taxon>
        <taxon>Enterobacterales</taxon>
        <taxon>Morganellaceae</taxon>
        <taxon>Xenorhabdus</taxon>
    </lineage>
</organism>
<reference evidence="3" key="1">
    <citation type="submission" date="2016-10" db="EMBL/GenBank/DDBJ databases">
        <authorList>
            <person name="Varghese N."/>
            <person name="Submissions S."/>
        </authorList>
    </citation>
    <scope>NUCLEOTIDE SEQUENCE [LARGE SCALE GENOMIC DNA]</scope>
    <source>
        <strain evidence="3">DSM 16522</strain>
    </source>
</reference>
<evidence type="ECO:0000313" key="2">
    <source>
        <dbReference type="EMBL" id="SFN71087.1"/>
    </source>
</evidence>
<protein>
    <submittedName>
        <fullName evidence="2">Uncharacterized protein</fullName>
    </submittedName>
</protein>
<gene>
    <name evidence="2" type="ORF">SAMN05421579_11657</name>
</gene>
<feature type="transmembrane region" description="Helical" evidence="1">
    <location>
        <begin position="28"/>
        <end position="51"/>
    </location>
</feature>
<keyword evidence="1" id="KW-0812">Transmembrane</keyword>
<dbReference type="AlphaFoldDB" id="A0A1I5B8T6"/>
<evidence type="ECO:0000256" key="1">
    <source>
        <dbReference type="SAM" id="Phobius"/>
    </source>
</evidence>
<keyword evidence="1" id="KW-0472">Membrane</keyword>
<evidence type="ECO:0000313" key="3">
    <source>
        <dbReference type="Proteomes" id="UP000199011"/>
    </source>
</evidence>
<proteinExistence type="predicted"/>